<feature type="active site" description="Schiff-base intermediate with substrate" evidence="12 14">
    <location>
        <position position="172"/>
    </location>
</feature>
<keyword evidence="9 12" id="KW-0456">Lyase</keyword>
<dbReference type="GO" id="GO:0019877">
    <property type="term" value="P:diaminopimelate biosynthetic process"/>
    <property type="evidence" value="ECO:0007669"/>
    <property type="project" value="UniProtKB-UniRule"/>
</dbReference>
<evidence type="ECO:0000256" key="5">
    <source>
        <dbReference type="ARBA" id="ARBA00022490"/>
    </source>
</evidence>
<evidence type="ECO:0000256" key="1">
    <source>
        <dbReference type="ARBA" id="ARBA00003294"/>
    </source>
</evidence>
<organism evidence="17 18">
    <name type="scientific">Helicobacter apodemus</name>
    <dbReference type="NCBI Taxonomy" id="135569"/>
    <lineage>
        <taxon>Bacteria</taxon>
        <taxon>Pseudomonadati</taxon>
        <taxon>Campylobacterota</taxon>
        <taxon>Epsilonproteobacteria</taxon>
        <taxon>Campylobacterales</taxon>
        <taxon>Helicobacteraceae</taxon>
        <taxon>Helicobacter</taxon>
    </lineage>
</organism>
<dbReference type="GO" id="GO:0005829">
    <property type="term" value="C:cytosol"/>
    <property type="evidence" value="ECO:0007669"/>
    <property type="project" value="TreeGrafter"/>
</dbReference>
<dbReference type="CDD" id="cd00950">
    <property type="entry name" value="DHDPS"/>
    <property type="match status" value="1"/>
</dbReference>
<evidence type="ECO:0000256" key="13">
    <source>
        <dbReference type="PIRNR" id="PIRNR001365"/>
    </source>
</evidence>
<comment type="subunit">
    <text evidence="12">Homotetramer; dimer of dimers.</text>
</comment>
<dbReference type="Proteomes" id="UP000244890">
    <property type="component" value="Chromosome"/>
</dbReference>
<protein>
    <recommendedName>
        <fullName evidence="4 12">4-hydroxy-tetrahydrodipicolinate synthase</fullName>
        <shortName evidence="12">HTPA synthase</shortName>
        <ecNumber evidence="4 12">4.3.3.7</ecNumber>
    </recommendedName>
</protein>
<dbReference type="InterPro" id="IPR002220">
    <property type="entry name" value="DapA-like"/>
</dbReference>
<keyword evidence="10 12" id="KW-0704">Schiff base</keyword>
<dbReference type="InterPro" id="IPR005263">
    <property type="entry name" value="DapA"/>
</dbReference>
<gene>
    <name evidence="12" type="primary">dapA</name>
    <name evidence="17" type="ORF">CDV25_07115</name>
</gene>
<reference evidence="17 18" key="1">
    <citation type="submission" date="2017-06" db="EMBL/GenBank/DDBJ databases">
        <title>Complete genome of Helicobacter apodemus.</title>
        <authorList>
            <person name="Cho S."/>
        </authorList>
    </citation>
    <scope>NUCLEOTIDE SEQUENCE [LARGE SCALE GENOMIC DNA]</scope>
    <source>
        <strain evidence="18">SNUVETPUB-15-01</strain>
    </source>
</reference>
<keyword evidence="8 12" id="KW-0457">Lysine biosynthesis</keyword>
<evidence type="ECO:0000256" key="12">
    <source>
        <dbReference type="HAMAP-Rule" id="MF_00418"/>
    </source>
</evidence>
<evidence type="ECO:0000256" key="10">
    <source>
        <dbReference type="ARBA" id="ARBA00023270"/>
    </source>
</evidence>
<comment type="subcellular location">
    <subcellularLocation>
        <location evidence="12">Cytoplasm</location>
    </subcellularLocation>
</comment>
<dbReference type="AlphaFoldDB" id="A0A2U8FEC3"/>
<comment type="similarity">
    <text evidence="3 12 13">Belongs to the DapA family.</text>
</comment>
<evidence type="ECO:0000313" key="17">
    <source>
        <dbReference type="EMBL" id="AWI34559.1"/>
    </source>
</evidence>
<evidence type="ECO:0000256" key="7">
    <source>
        <dbReference type="ARBA" id="ARBA00022915"/>
    </source>
</evidence>
<proteinExistence type="inferred from homology"/>
<dbReference type="InterPro" id="IPR020625">
    <property type="entry name" value="Schiff_base-form_aldolases_AS"/>
</dbReference>
<dbReference type="OrthoDB" id="9782828at2"/>
<dbReference type="UniPathway" id="UPA00034">
    <property type="reaction ID" value="UER00017"/>
</dbReference>
<comment type="function">
    <text evidence="1 12">Catalyzes the condensation of (S)-aspartate-beta-semialdehyde [(S)-ASA] and pyruvate to 4-hydroxy-tetrahydrodipicolinate (HTPA).</text>
</comment>
<feature type="site" description="L-lysine inhibitor binding" evidence="16">
    <location>
        <position position="94"/>
    </location>
</feature>
<dbReference type="PRINTS" id="PR00146">
    <property type="entry name" value="DHPICSNTHASE"/>
</dbReference>
<keyword evidence="5 12" id="KW-0963">Cytoplasm</keyword>
<dbReference type="Pfam" id="PF00701">
    <property type="entry name" value="DHDPS"/>
    <property type="match status" value="1"/>
</dbReference>
<evidence type="ECO:0000256" key="16">
    <source>
        <dbReference type="PIRSR" id="PIRSR001365-3"/>
    </source>
</evidence>
<evidence type="ECO:0000256" key="15">
    <source>
        <dbReference type="PIRSR" id="PIRSR001365-2"/>
    </source>
</evidence>
<dbReference type="SUPFAM" id="SSF51569">
    <property type="entry name" value="Aldolase"/>
    <property type="match status" value="1"/>
</dbReference>
<dbReference type="SMART" id="SM01130">
    <property type="entry name" value="DHDPS"/>
    <property type="match status" value="1"/>
</dbReference>
<dbReference type="GO" id="GO:0009089">
    <property type="term" value="P:lysine biosynthetic process via diaminopimelate"/>
    <property type="evidence" value="ECO:0007669"/>
    <property type="project" value="UniProtKB-UniRule"/>
</dbReference>
<evidence type="ECO:0000256" key="9">
    <source>
        <dbReference type="ARBA" id="ARBA00023239"/>
    </source>
</evidence>
<dbReference type="NCBIfam" id="TIGR00674">
    <property type="entry name" value="dapA"/>
    <property type="match status" value="1"/>
</dbReference>
<evidence type="ECO:0000256" key="8">
    <source>
        <dbReference type="ARBA" id="ARBA00023154"/>
    </source>
</evidence>
<comment type="caution">
    <text evidence="12">Was originally thought to be a dihydrodipicolinate synthase (DHDPS), catalyzing the condensation of (S)-aspartate-beta-semialdehyde [(S)-ASA] and pyruvate to dihydrodipicolinate (DHDP). However, it was shown in E.coli that the product of the enzymatic reaction is not dihydrodipicolinate but in fact (4S)-4-hydroxy-2,3,4,5-tetrahydro-(2S)-dipicolinic acid (HTPA), and that the consecutive dehydration reaction leading to DHDP is not spontaneous but catalyzed by DapB.</text>
</comment>
<accession>A0A2U8FEC3</accession>
<comment type="catalytic activity">
    <reaction evidence="11 12">
        <text>L-aspartate 4-semialdehyde + pyruvate = (2S,4S)-4-hydroxy-2,3,4,5-tetrahydrodipicolinate + H2O + H(+)</text>
        <dbReference type="Rhea" id="RHEA:34171"/>
        <dbReference type="ChEBI" id="CHEBI:15361"/>
        <dbReference type="ChEBI" id="CHEBI:15377"/>
        <dbReference type="ChEBI" id="CHEBI:15378"/>
        <dbReference type="ChEBI" id="CHEBI:67139"/>
        <dbReference type="ChEBI" id="CHEBI:537519"/>
        <dbReference type="EC" id="4.3.3.7"/>
    </reaction>
</comment>
<evidence type="ECO:0000256" key="6">
    <source>
        <dbReference type="ARBA" id="ARBA00022605"/>
    </source>
</evidence>
<evidence type="ECO:0000313" key="18">
    <source>
        <dbReference type="Proteomes" id="UP000244890"/>
    </source>
</evidence>
<feature type="site" description="L-lysine inhibitor binding" evidence="16">
    <location>
        <position position="90"/>
    </location>
</feature>
<dbReference type="InterPro" id="IPR013785">
    <property type="entry name" value="Aldolase_TIM"/>
</dbReference>
<feature type="site" description="L-lysine inhibitor binding" evidence="16">
    <location>
        <position position="116"/>
    </location>
</feature>
<dbReference type="PANTHER" id="PTHR12128:SF66">
    <property type="entry name" value="4-HYDROXY-2-OXOGLUTARATE ALDOLASE, MITOCHONDRIAL"/>
    <property type="match status" value="1"/>
</dbReference>
<evidence type="ECO:0000256" key="14">
    <source>
        <dbReference type="PIRSR" id="PIRSR001365-1"/>
    </source>
</evidence>
<dbReference type="GO" id="GO:0008840">
    <property type="term" value="F:4-hydroxy-tetrahydrodipicolinate synthase activity"/>
    <property type="evidence" value="ECO:0007669"/>
    <property type="project" value="UniProtKB-UniRule"/>
</dbReference>
<feature type="site" description="L-lysine inhibitor binding; via carbonyl oxygen" evidence="16">
    <location>
        <position position="53"/>
    </location>
</feature>
<comment type="pathway">
    <text evidence="2 12">Amino-acid biosynthesis; L-lysine biosynthesis via DAP pathway; (S)-tetrahydrodipicolinate from L-aspartate: step 3/4.</text>
</comment>
<feature type="binding site" evidence="12 15">
    <location>
        <position position="213"/>
    </location>
    <ligand>
        <name>pyruvate</name>
        <dbReference type="ChEBI" id="CHEBI:15361"/>
    </ligand>
</feature>
<dbReference type="EMBL" id="CP021886">
    <property type="protein sequence ID" value="AWI34559.1"/>
    <property type="molecule type" value="Genomic_DNA"/>
</dbReference>
<keyword evidence="6 12" id="KW-0028">Amino-acid biosynthesis</keyword>
<feature type="binding site" evidence="12 15">
    <location>
        <position position="49"/>
    </location>
    <ligand>
        <name>pyruvate</name>
        <dbReference type="ChEBI" id="CHEBI:15361"/>
    </ligand>
</feature>
<dbReference type="PROSITE" id="PS00665">
    <property type="entry name" value="DHDPS_1"/>
    <property type="match status" value="1"/>
</dbReference>
<evidence type="ECO:0000256" key="3">
    <source>
        <dbReference type="ARBA" id="ARBA00007592"/>
    </source>
</evidence>
<dbReference type="PANTHER" id="PTHR12128">
    <property type="entry name" value="DIHYDRODIPICOLINATE SYNTHASE"/>
    <property type="match status" value="1"/>
</dbReference>
<dbReference type="KEGG" id="had:CDV25_07115"/>
<keyword evidence="7 12" id="KW-0220">Diaminopimelate biosynthesis</keyword>
<evidence type="ECO:0000256" key="2">
    <source>
        <dbReference type="ARBA" id="ARBA00005120"/>
    </source>
</evidence>
<feature type="active site" description="Proton donor/acceptor" evidence="12 14">
    <location>
        <position position="143"/>
    </location>
</feature>
<dbReference type="PIRSF" id="PIRSF001365">
    <property type="entry name" value="DHDPS"/>
    <property type="match status" value="1"/>
</dbReference>
<dbReference type="HAMAP" id="MF_00418">
    <property type="entry name" value="DapA"/>
    <property type="match status" value="1"/>
</dbReference>
<feature type="site" description="Part of a proton relay during catalysis" evidence="12 16">
    <location>
        <position position="117"/>
    </location>
</feature>
<evidence type="ECO:0000256" key="4">
    <source>
        <dbReference type="ARBA" id="ARBA00012086"/>
    </source>
</evidence>
<feature type="site" description="Part of a proton relay during catalysis" evidence="12 16">
    <location>
        <position position="48"/>
    </location>
</feature>
<dbReference type="PROSITE" id="PS00666">
    <property type="entry name" value="DHDPS_2"/>
    <property type="match status" value="1"/>
</dbReference>
<dbReference type="Gene3D" id="3.20.20.70">
    <property type="entry name" value="Aldolase class I"/>
    <property type="match status" value="1"/>
</dbReference>
<sequence>MELQNQVIGAMTALVTPFKKGKVDLNTYEKLIQRQINNGIDAIVPVGTTGESATLSHNEHKECIEVAIKVAKENRLKGLNIKVLAGAGSNSTQEALEIARFAQDYGADGILCVTPYYNKPTQEGLYQHYKTVANAIEIPLMLYNVPVRTGVSLETPTILRLFKEVRNIYGVKEASGSIEKIIDLNMNAKDLVLVSGEDVLNYPILCCGGLGVISVTSNLLPNKIAELTHSILKQRDFDKSHNLNNELYIINKALFCESNPIPIKAAMYLSGLLESLEYRLPLVAPSVENMKYLEEILKNYEVIQ</sequence>
<dbReference type="InterPro" id="IPR020624">
    <property type="entry name" value="Schiff_base-form_aldolases_CS"/>
</dbReference>
<name>A0A2U8FEC3_9HELI</name>
<dbReference type="EC" id="4.3.3.7" evidence="4 12"/>
<evidence type="ECO:0000256" key="11">
    <source>
        <dbReference type="ARBA" id="ARBA00047836"/>
    </source>
</evidence>